<organism evidence="12 13">
    <name type="scientific">Kitasatospora atroaurantiaca</name>
    <dbReference type="NCBI Taxonomy" id="285545"/>
    <lineage>
        <taxon>Bacteria</taxon>
        <taxon>Bacillati</taxon>
        <taxon>Actinomycetota</taxon>
        <taxon>Actinomycetes</taxon>
        <taxon>Kitasatosporales</taxon>
        <taxon>Streptomycetaceae</taxon>
        <taxon>Kitasatospora</taxon>
    </lineage>
</organism>
<evidence type="ECO:0000256" key="9">
    <source>
        <dbReference type="SAM" id="SignalP"/>
    </source>
</evidence>
<keyword evidence="6 12" id="KW-0378">Hydrolase</keyword>
<accession>A0A561EKI9</accession>
<dbReference type="Gene3D" id="1.10.530.10">
    <property type="match status" value="1"/>
</dbReference>
<comment type="caution">
    <text evidence="12">The sequence shown here is derived from an EMBL/GenBank/DDBJ whole genome shotgun (WGS) entry which is preliminary data.</text>
</comment>
<feature type="domain" description="NlpC/P60" evidence="11">
    <location>
        <begin position="262"/>
        <end position="381"/>
    </location>
</feature>
<dbReference type="PANTHER" id="PTHR47053">
    <property type="entry name" value="MUREIN DD-ENDOPEPTIDASE MEPH-RELATED"/>
    <property type="match status" value="1"/>
</dbReference>
<dbReference type="InterPro" id="IPR036779">
    <property type="entry name" value="LysM_dom_sf"/>
</dbReference>
<gene>
    <name evidence="12" type="ORF">FB465_1098</name>
</gene>
<dbReference type="GO" id="GO:0008234">
    <property type="term" value="F:cysteine-type peptidase activity"/>
    <property type="evidence" value="ECO:0007669"/>
    <property type="project" value="UniProtKB-KW"/>
</dbReference>
<dbReference type="InterPro" id="IPR023346">
    <property type="entry name" value="Lysozyme-like_dom_sf"/>
</dbReference>
<feature type="compositionally biased region" description="Low complexity" evidence="8">
    <location>
        <begin position="129"/>
        <end position="167"/>
    </location>
</feature>
<dbReference type="PROSITE" id="PS51782">
    <property type="entry name" value="LYSM"/>
    <property type="match status" value="1"/>
</dbReference>
<evidence type="ECO:0000256" key="1">
    <source>
        <dbReference type="ARBA" id="ARBA00007074"/>
    </source>
</evidence>
<dbReference type="PROSITE" id="PS51935">
    <property type="entry name" value="NLPC_P60"/>
    <property type="match status" value="1"/>
</dbReference>
<evidence type="ECO:0000256" key="4">
    <source>
        <dbReference type="ARBA" id="ARBA00022729"/>
    </source>
</evidence>
<evidence type="ECO:0000256" key="8">
    <source>
        <dbReference type="SAM" id="MobiDB-lite"/>
    </source>
</evidence>
<dbReference type="InterPro" id="IPR018392">
    <property type="entry name" value="LysM"/>
</dbReference>
<dbReference type="InterPro" id="IPR051202">
    <property type="entry name" value="Peptidase_C40"/>
</dbReference>
<evidence type="ECO:0000313" key="12">
    <source>
        <dbReference type="EMBL" id="TWE16133.1"/>
    </source>
</evidence>
<keyword evidence="4 9" id="KW-0732">Signal</keyword>
<dbReference type="SUPFAM" id="SSF54001">
    <property type="entry name" value="Cysteine proteinases"/>
    <property type="match status" value="1"/>
</dbReference>
<dbReference type="AlphaFoldDB" id="A0A561EKI9"/>
<dbReference type="Proteomes" id="UP000318416">
    <property type="component" value="Unassembled WGS sequence"/>
</dbReference>
<dbReference type="InterPro" id="IPR000064">
    <property type="entry name" value="NLP_P60_dom"/>
</dbReference>
<evidence type="ECO:0000259" key="11">
    <source>
        <dbReference type="PROSITE" id="PS51935"/>
    </source>
</evidence>
<dbReference type="InterPro" id="IPR038765">
    <property type="entry name" value="Papain-like_cys_pep_sf"/>
</dbReference>
<keyword evidence="3" id="KW-0645">Protease</keyword>
<protein>
    <submittedName>
        <fullName evidence="12">Cell wall-associated NlpC family hydrolase</fullName>
    </submittedName>
</protein>
<dbReference type="EMBL" id="VIVR01000001">
    <property type="protein sequence ID" value="TWE16133.1"/>
    <property type="molecule type" value="Genomic_DNA"/>
</dbReference>
<dbReference type="Gene3D" id="3.90.1720.10">
    <property type="entry name" value="endopeptidase domain like (from Nostoc punctiforme)"/>
    <property type="match status" value="1"/>
</dbReference>
<keyword evidence="7" id="KW-0788">Thiol protease</keyword>
<dbReference type="SMART" id="SM00257">
    <property type="entry name" value="LysM"/>
    <property type="match status" value="1"/>
</dbReference>
<proteinExistence type="inferred from homology"/>
<keyword evidence="5" id="KW-0677">Repeat</keyword>
<dbReference type="Gene3D" id="3.10.350.10">
    <property type="entry name" value="LysM domain"/>
    <property type="match status" value="1"/>
</dbReference>
<dbReference type="CDD" id="cd13925">
    <property type="entry name" value="RPF"/>
    <property type="match status" value="1"/>
</dbReference>
<evidence type="ECO:0000256" key="6">
    <source>
        <dbReference type="ARBA" id="ARBA00022801"/>
    </source>
</evidence>
<feature type="signal peptide" evidence="9">
    <location>
        <begin position="1"/>
        <end position="36"/>
    </location>
</feature>
<feature type="chain" id="PRO_5039365082" evidence="9">
    <location>
        <begin position="37"/>
        <end position="381"/>
    </location>
</feature>
<reference evidence="12 13" key="1">
    <citation type="submission" date="2019-06" db="EMBL/GenBank/DDBJ databases">
        <title>Sequencing the genomes of 1000 actinobacteria strains.</title>
        <authorList>
            <person name="Klenk H.-P."/>
        </authorList>
    </citation>
    <scope>NUCLEOTIDE SEQUENCE [LARGE SCALE GENOMIC DNA]</scope>
    <source>
        <strain evidence="12 13">DSM 41649</strain>
    </source>
</reference>
<comment type="similarity">
    <text evidence="1">Belongs to the peptidase C40 family.</text>
</comment>
<dbReference type="Pfam" id="PF06737">
    <property type="entry name" value="Transglycosylas"/>
    <property type="match status" value="1"/>
</dbReference>
<evidence type="ECO:0000256" key="2">
    <source>
        <dbReference type="ARBA" id="ARBA00010830"/>
    </source>
</evidence>
<comment type="similarity">
    <text evidence="2">Belongs to the transglycosylase family. Rpf subfamily.</text>
</comment>
<evidence type="ECO:0000256" key="3">
    <source>
        <dbReference type="ARBA" id="ARBA00022670"/>
    </source>
</evidence>
<feature type="domain" description="LysM" evidence="10">
    <location>
        <begin position="170"/>
        <end position="219"/>
    </location>
</feature>
<evidence type="ECO:0000313" key="13">
    <source>
        <dbReference type="Proteomes" id="UP000318416"/>
    </source>
</evidence>
<dbReference type="InterPro" id="IPR010618">
    <property type="entry name" value="RPF"/>
</dbReference>
<evidence type="ECO:0000256" key="7">
    <source>
        <dbReference type="ARBA" id="ARBA00022807"/>
    </source>
</evidence>
<name>A0A561EKI9_9ACTN</name>
<dbReference type="PANTHER" id="PTHR47053:SF1">
    <property type="entry name" value="MUREIN DD-ENDOPEPTIDASE MEPH-RELATED"/>
    <property type="match status" value="1"/>
</dbReference>
<feature type="region of interest" description="Disordered" evidence="8">
    <location>
        <begin position="223"/>
        <end position="253"/>
    </location>
</feature>
<keyword evidence="13" id="KW-1185">Reference proteome</keyword>
<dbReference type="SUPFAM" id="SSF53955">
    <property type="entry name" value="Lysozyme-like"/>
    <property type="match status" value="1"/>
</dbReference>
<dbReference type="CDD" id="cd00118">
    <property type="entry name" value="LysM"/>
    <property type="match status" value="1"/>
</dbReference>
<dbReference type="Pfam" id="PF01476">
    <property type="entry name" value="LysM"/>
    <property type="match status" value="1"/>
</dbReference>
<sequence length="381" mass="38801">MLPVNATTRTRRLIAATGVVGLGLSIPCFTAGAASAAPVSTWDKVAQCESSGDWSINTGNGFYGGLQFTSSTWAAYGGHQYAAQANQATKAQQISVAEKVLADQGPGAWPVCSVKAGLTKGGAPAQVDTSSSSSSAAASRSETRAAAPKAAPQAAAPKTEAPKATTTTDKTYTVVSGDWLSTIAQKNNVEGGWQKLYDLNKSLLTSGPDLIYPGQKLALGTTTTTAAAPQQAAPQAAAPKHSTTTTTAKRATTSAVKASNVTGSKAAAINFALSKVGQAYVYGGSSNGGWDCSGLTQAAFRAAGIALPRVAADQADASTRVSLDNLQPGDLLFWSSNGSNSGVHHVALYVGDGKYVEAANPRAGVRTETISNWAPDFAGRI</sequence>
<dbReference type="Pfam" id="PF00877">
    <property type="entry name" value="NLPC_P60"/>
    <property type="match status" value="1"/>
</dbReference>
<dbReference type="GO" id="GO:0006508">
    <property type="term" value="P:proteolysis"/>
    <property type="evidence" value="ECO:0007669"/>
    <property type="project" value="UniProtKB-KW"/>
</dbReference>
<evidence type="ECO:0000256" key="5">
    <source>
        <dbReference type="ARBA" id="ARBA00022737"/>
    </source>
</evidence>
<dbReference type="SUPFAM" id="SSF54106">
    <property type="entry name" value="LysM domain"/>
    <property type="match status" value="1"/>
</dbReference>
<feature type="region of interest" description="Disordered" evidence="8">
    <location>
        <begin position="123"/>
        <end position="167"/>
    </location>
</feature>
<evidence type="ECO:0000259" key="10">
    <source>
        <dbReference type="PROSITE" id="PS51782"/>
    </source>
</evidence>